<keyword evidence="4" id="KW-1133">Transmembrane helix</keyword>
<feature type="domain" description="HTH araC/xylS-type" evidence="5">
    <location>
        <begin position="267"/>
        <end position="371"/>
    </location>
</feature>
<proteinExistence type="predicted"/>
<keyword evidence="4" id="KW-0472">Membrane</keyword>
<evidence type="ECO:0000256" key="4">
    <source>
        <dbReference type="SAM" id="Phobius"/>
    </source>
</evidence>
<dbReference type="RefSeq" id="WP_097441222.1">
    <property type="nucleotide sequence ID" value="NZ_KZ300477.1"/>
</dbReference>
<evidence type="ECO:0000313" key="6">
    <source>
        <dbReference type="EMBL" id="PCE63115.1"/>
    </source>
</evidence>
<dbReference type="InterPro" id="IPR020449">
    <property type="entry name" value="Tscrpt_reg_AraC-type_HTH"/>
</dbReference>
<dbReference type="Proteomes" id="UP000219559">
    <property type="component" value="Unassembled WGS sequence"/>
</dbReference>
<evidence type="ECO:0000259" key="5">
    <source>
        <dbReference type="PROSITE" id="PS01124"/>
    </source>
</evidence>
<keyword evidence="3" id="KW-0804">Transcription</keyword>
<gene>
    <name evidence="6" type="ORF">B7P33_17760</name>
</gene>
<dbReference type="PROSITE" id="PS01124">
    <property type="entry name" value="HTH_ARAC_FAMILY_2"/>
    <property type="match status" value="1"/>
</dbReference>
<feature type="transmembrane region" description="Helical" evidence="4">
    <location>
        <begin position="179"/>
        <end position="200"/>
    </location>
</feature>
<evidence type="ECO:0000256" key="2">
    <source>
        <dbReference type="ARBA" id="ARBA00023125"/>
    </source>
</evidence>
<organism evidence="6 7">
    <name type="scientific">Sediminicola luteus</name>
    <dbReference type="NCBI Taxonomy" id="319238"/>
    <lineage>
        <taxon>Bacteria</taxon>
        <taxon>Pseudomonadati</taxon>
        <taxon>Bacteroidota</taxon>
        <taxon>Flavobacteriia</taxon>
        <taxon>Flavobacteriales</taxon>
        <taxon>Flavobacteriaceae</taxon>
        <taxon>Sediminicola</taxon>
    </lineage>
</organism>
<dbReference type="AlphaFoldDB" id="A0A2A4G5U0"/>
<keyword evidence="4" id="KW-0812">Transmembrane</keyword>
<dbReference type="Gene3D" id="1.10.10.60">
    <property type="entry name" value="Homeodomain-like"/>
    <property type="match status" value="2"/>
</dbReference>
<keyword evidence="1" id="KW-0805">Transcription regulation</keyword>
<feature type="transmembrane region" description="Helical" evidence="4">
    <location>
        <begin position="6"/>
        <end position="26"/>
    </location>
</feature>
<comment type="caution">
    <text evidence="6">The sequence shown here is derived from an EMBL/GenBank/DDBJ whole genome shotgun (WGS) entry which is preliminary data.</text>
</comment>
<feature type="transmembrane region" description="Helical" evidence="4">
    <location>
        <begin position="38"/>
        <end position="59"/>
    </location>
</feature>
<dbReference type="OrthoDB" id="9779074at2"/>
<name>A0A2A4G5U0_9FLAO</name>
<dbReference type="PANTHER" id="PTHR43280">
    <property type="entry name" value="ARAC-FAMILY TRANSCRIPTIONAL REGULATOR"/>
    <property type="match status" value="1"/>
</dbReference>
<feature type="transmembrane region" description="Helical" evidence="4">
    <location>
        <begin position="98"/>
        <end position="117"/>
    </location>
</feature>
<feature type="transmembrane region" description="Helical" evidence="4">
    <location>
        <begin position="71"/>
        <end position="91"/>
    </location>
</feature>
<evidence type="ECO:0000256" key="1">
    <source>
        <dbReference type="ARBA" id="ARBA00023015"/>
    </source>
</evidence>
<evidence type="ECO:0000313" key="7">
    <source>
        <dbReference type="Proteomes" id="UP000219559"/>
    </source>
</evidence>
<evidence type="ECO:0000256" key="3">
    <source>
        <dbReference type="ARBA" id="ARBA00023163"/>
    </source>
</evidence>
<dbReference type="EMBL" id="NBWU01000007">
    <property type="protein sequence ID" value="PCE63115.1"/>
    <property type="molecule type" value="Genomic_DNA"/>
</dbReference>
<dbReference type="PANTHER" id="PTHR43280:SF29">
    <property type="entry name" value="ARAC-FAMILY TRANSCRIPTIONAL REGULATOR"/>
    <property type="match status" value="1"/>
</dbReference>
<sequence>MDFTILEIAAIFILFISLLLATFLLTVKTSNKKANTLLGVYFIVFAIHISVFFYSKFVTLPPVLEMLRDHIAFFTSPLLFLYVVSSIYSDFKLKPIHLLHFAPFLIQVLIFSPRFYFSDSSTKNYLLKNLNDTPEGQLSIVFGLSISLFYLAGTLLELRKYRKVLLENFSNKSNFNYKWLFQLFILLSTIFSFSFFKQVYKLFGTDVEILNASRLILSLVLIGFLTWIVLKGMYNPQLFRNINSNHLIISNSSSKKIVDVYIQENLQKLLAFMQDEEPFLDSSLTLQKLAKKLEMPKRDISELINLNMNQHFFDFVNQYRIHKAQKILANSKEDNLTIQQIMYDVGFNSKSSFYTTFKKKTGMTPSEYRKRKRQSL</sequence>
<dbReference type="SUPFAM" id="SSF46689">
    <property type="entry name" value="Homeodomain-like"/>
    <property type="match status" value="1"/>
</dbReference>
<keyword evidence="7" id="KW-1185">Reference proteome</keyword>
<dbReference type="SMART" id="SM00342">
    <property type="entry name" value="HTH_ARAC"/>
    <property type="match status" value="1"/>
</dbReference>
<dbReference type="InterPro" id="IPR009057">
    <property type="entry name" value="Homeodomain-like_sf"/>
</dbReference>
<dbReference type="InterPro" id="IPR018060">
    <property type="entry name" value="HTH_AraC"/>
</dbReference>
<keyword evidence="2" id="KW-0238">DNA-binding</keyword>
<dbReference type="Pfam" id="PF12833">
    <property type="entry name" value="HTH_18"/>
    <property type="match status" value="1"/>
</dbReference>
<dbReference type="PRINTS" id="PR00032">
    <property type="entry name" value="HTHARAC"/>
</dbReference>
<dbReference type="GO" id="GO:0043565">
    <property type="term" value="F:sequence-specific DNA binding"/>
    <property type="evidence" value="ECO:0007669"/>
    <property type="project" value="InterPro"/>
</dbReference>
<dbReference type="GO" id="GO:0003700">
    <property type="term" value="F:DNA-binding transcription factor activity"/>
    <property type="evidence" value="ECO:0007669"/>
    <property type="project" value="InterPro"/>
</dbReference>
<accession>A0A2A4G5U0</accession>
<protein>
    <recommendedName>
        <fullName evidence="5">HTH araC/xylS-type domain-containing protein</fullName>
    </recommendedName>
</protein>
<reference evidence="6 7" key="1">
    <citation type="submission" date="2017-04" db="EMBL/GenBank/DDBJ databases">
        <title>A new member of the family Flavobacteriaceae isolated from ascidians.</title>
        <authorList>
            <person name="Chen L."/>
        </authorList>
    </citation>
    <scope>NUCLEOTIDE SEQUENCE [LARGE SCALE GENOMIC DNA]</scope>
    <source>
        <strain evidence="6 7">HQA918</strain>
    </source>
</reference>
<feature type="transmembrane region" description="Helical" evidence="4">
    <location>
        <begin position="212"/>
        <end position="230"/>
    </location>
</feature>
<feature type="transmembrane region" description="Helical" evidence="4">
    <location>
        <begin position="137"/>
        <end position="158"/>
    </location>
</feature>